<name>A0A139AQ78_GONPJ</name>
<evidence type="ECO:0000256" key="1">
    <source>
        <dbReference type="SAM" id="MobiDB-lite"/>
    </source>
</evidence>
<evidence type="ECO:0000313" key="2">
    <source>
        <dbReference type="EMBL" id="KXS18814.1"/>
    </source>
</evidence>
<gene>
    <name evidence="2" type="ORF">M427DRAFT_176677</name>
</gene>
<accession>A0A139AQ78</accession>
<evidence type="ECO:0000313" key="3">
    <source>
        <dbReference type="Proteomes" id="UP000070544"/>
    </source>
</evidence>
<feature type="region of interest" description="Disordered" evidence="1">
    <location>
        <begin position="49"/>
        <end position="104"/>
    </location>
</feature>
<dbReference type="Proteomes" id="UP000070544">
    <property type="component" value="Unassembled WGS sequence"/>
</dbReference>
<proteinExistence type="predicted"/>
<keyword evidence="3" id="KW-1185">Reference proteome</keyword>
<reference evidence="2 3" key="1">
    <citation type="journal article" date="2015" name="Genome Biol. Evol.">
        <title>Phylogenomic analyses indicate that early fungi evolved digesting cell walls of algal ancestors of land plants.</title>
        <authorList>
            <person name="Chang Y."/>
            <person name="Wang S."/>
            <person name="Sekimoto S."/>
            <person name="Aerts A.L."/>
            <person name="Choi C."/>
            <person name="Clum A."/>
            <person name="LaButti K.M."/>
            <person name="Lindquist E.A."/>
            <person name="Yee Ngan C."/>
            <person name="Ohm R.A."/>
            <person name="Salamov A.A."/>
            <person name="Grigoriev I.V."/>
            <person name="Spatafora J.W."/>
            <person name="Berbee M.L."/>
        </authorList>
    </citation>
    <scope>NUCLEOTIDE SEQUENCE [LARGE SCALE GENOMIC DNA]</scope>
    <source>
        <strain evidence="2 3">JEL478</strain>
    </source>
</reference>
<protein>
    <submittedName>
        <fullName evidence="2">Uncharacterized protein</fullName>
    </submittedName>
</protein>
<feature type="compositionally biased region" description="Basic and acidic residues" evidence="1">
    <location>
        <begin position="52"/>
        <end position="83"/>
    </location>
</feature>
<dbReference type="EMBL" id="KQ965740">
    <property type="protein sequence ID" value="KXS18814.1"/>
    <property type="molecule type" value="Genomic_DNA"/>
</dbReference>
<sequence>MALKNLKDRDVASVLRPPRKPESIRLAYDALCKAVDKNELEVRVGRGLRGRPTKERWARSALEEFEGRPFEKDGKQKRHREEDSLSDGEAGPGNGKKQKMLLPA</sequence>
<organism evidence="2 3">
    <name type="scientific">Gonapodya prolifera (strain JEL478)</name>
    <name type="common">Monoblepharis prolifera</name>
    <dbReference type="NCBI Taxonomy" id="1344416"/>
    <lineage>
        <taxon>Eukaryota</taxon>
        <taxon>Fungi</taxon>
        <taxon>Fungi incertae sedis</taxon>
        <taxon>Chytridiomycota</taxon>
        <taxon>Chytridiomycota incertae sedis</taxon>
        <taxon>Monoblepharidomycetes</taxon>
        <taxon>Monoblepharidales</taxon>
        <taxon>Gonapodyaceae</taxon>
        <taxon>Gonapodya</taxon>
    </lineage>
</organism>
<dbReference type="AlphaFoldDB" id="A0A139AQ78"/>